<keyword evidence="4" id="KW-1185">Reference proteome</keyword>
<organism evidence="3 4">
    <name type="scientific">Amycolatopsis xylanica</name>
    <dbReference type="NCBI Taxonomy" id="589385"/>
    <lineage>
        <taxon>Bacteria</taxon>
        <taxon>Bacillati</taxon>
        <taxon>Actinomycetota</taxon>
        <taxon>Actinomycetes</taxon>
        <taxon>Pseudonocardiales</taxon>
        <taxon>Pseudonocardiaceae</taxon>
        <taxon>Amycolatopsis</taxon>
    </lineage>
</organism>
<reference evidence="3 4" key="1">
    <citation type="submission" date="2016-10" db="EMBL/GenBank/DDBJ databases">
        <authorList>
            <person name="de Groot N.N."/>
        </authorList>
    </citation>
    <scope>NUCLEOTIDE SEQUENCE [LARGE SCALE GENOMIC DNA]</scope>
    <source>
        <strain evidence="3 4">CPCC 202699</strain>
    </source>
</reference>
<feature type="chain" id="PRO_5039111429" evidence="2">
    <location>
        <begin position="21"/>
        <end position="203"/>
    </location>
</feature>
<sequence>MRSHRIALCLCALTTTTVVACATSQQQPEKLAVPAAPVTSSSTSAPPTSSSSSSQPKPAPKTNPASGNLLKQVGETLTLYSRNASADGPGAVKITVNKISRGKPAYDKTPTVRVAMTVVTGNDQETNVEASQFVCGVMSSIDPDSGEQLSGRGGMMIEGRPPTVLGKDKTYTCTFDAEGLHDHGWLVLGNGASVHVDYPYDVR</sequence>
<evidence type="ECO:0000313" key="3">
    <source>
        <dbReference type="EMBL" id="SDY61844.1"/>
    </source>
</evidence>
<proteinExistence type="predicted"/>
<accession>A0A1H3LD20</accession>
<gene>
    <name evidence="3" type="ORF">SAMN05421504_106145</name>
</gene>
<feature type="compositionally biased region" description="Low complexity" evidence="1">
    <location>
        <begin position="32"/>
        <end position="62"/>
    </location>
</feature>
<name>A0A1H3LD20_9PSEU</name>
<protein>
    <submittedName>
        <fullName evidence="3">Uncharacterized protein</fullName>
    </submittedName>
</protein>
<keyword evidence="2" id="KW-0732">Signal</keyword>
<evidence type="ECO:0000256" key="2">
    <source>
        <dbReference type="SAM" id="SignalP"/>
    </source>
</evidence>
<dbReference type="AlphaFoldDB" id="A0A1H3LD20"/>
<dbReference type="Proteomes" id="UP000199515">
    <property type="component" value="Unassembled WGS sequence"/>
</dbReference>
<dbReference type="EMBL" id="FNON01000006">
    <property type="protein sequence ID" value="SDY61844.1"/>
    <property type="molecule type" value="Genomic_DNA"/>
</dbReference>
<feature type="signal peptide" evidence="2">
    <location>
        <begin position="1"/>
        <end position="20"/>
    </location>
</feature>
<evidence type="ECO:0000256" key="1">
    <source>
        <dbReference type="SAM" id="MobiDB-lite"/>
    </source>
</evidence>
<feature type="region of interest" description="Disordered" evidence="1">
    <location>
        <begin position="28"/>
        <end position="68"/>
    </location>
</feature>
<evidence type="ECO:0000313" key="4">
    <source>
        <dbReference type="Proteomes" id="UP000199515"/>
    </source>
</evidence>
<dbReference type="PROSITE" id="PS51257">
    <property type="entry name" value="PROKAR_LIPOPROTEIN"/>
    <property type="match status" value="1"/>
</dbReference>